<dbReference type="GO" id="GO:0010073">
    <property type="term" value="P:meristem maintenance"/>
    <property type="evidence" value="ECO:0007669"/>
    <property type="project" value="InterPro"/>
</dbReference>
<comment type="caution">
    <text evidence="3">The sequence shown here is derived from an EMBL/GenBank/DDBJ whole genome shotgun (WGS) entry which is preliminary data.</text>
</comment>
<gene>
    <name evidence="3" type="ORF">J1N35_007663</name>
</gene>
<accession>A0A9D4AFT1</accession>
<dbReference type="OrthoDB" id="1937804at2759"/>
<dbReference type="Proteomes" id="UP000828251">
    <property type="component" value="Unassembled WGS sequence"/>
</dbReference>
<reference evidence="3 4" key="1">
    <citation type="journal article" date="2021" name="Plant Biotechnol. J.">
        <title>Multi-omics assisted identification of the key and species-specific regulatory components of drought-tolerant mechanisms in Gossypium stocksii.</title>
        <authorList>
            <person name="Yu D."/>
            <person name="Ke L."/>
            <person name="Zhang D."/>
            <person name="Wu Y."/>
            <person name="Sun Y."/>
            <person name="Mei J."/>
            <person name="Sun J."/>
            <person name="Sun Y."/>
        </authorList>
    </citation>
    <scope>NUCLEOTIDE SEQUENCE [LARGE SCALE GENOMIC DNA]</scope>
    <source>
        <strain evidence="4">cv. E1</strain>
        <tissue evidence="3">Leaf</tissue>
    </source>
</reference>
<sequence>MLVDCKLNPTLINVLVEIWRPETHTFHLPCGECTITLEDVALQLILSVNGSVITGSTIVPSKVDLCRAILGKVPNRFDGVQISINYLEDNFNKLLEYLTEEVIEQYAREFIMRLIGGILVPDKSRNLVHVRWKHGLSHVELPEELKGDVGRECVVDSVYDSGNARIKPGIVAVWVEAMNFAAIARHEGAAQGGHAGEEQRGLSREVQGAHPGLGS</sequence>
<dbReference type="AlphaFoldDB" id="A0A9D4AFT1"/>
<dbReference type="PANTHER" id="PTHR46033">
    <property type="entry name" value="PROTEIN MAIN-LIKE 2"/>
    <property type="match status" value="1"/>
</dbReference>
<proteinExistence type="predicted"/>
<dbReference type="EMBL" id="JAIQCV010000003">
    <property type="protein sequence ID" value="KAH1114285.1"/>
    <property type="molecule type" value="Genomic_DNA"/>
</dbReference>
<dbReference type="InterPro" id="IPR044824">
    <property type="entry name" value="MAIN-like"/>
</dbReference>
<feature type="region of interest" description="Disordered" evidence="1">
    <location>
        <begin position="191"/>
        <end position="215"/>
    </location>
</feature>
<evidence type="ECO:0000313" key="3">
    <source>
        <dbReference type="EMBL" id="KAH1114285.1"/>
    </source>
</evidence>
<dbReference type="InterPro" id="IPR019557">
    <property type="entry name" value="AminoTfrase-like_pln_mobile"/>
</dbReference>
<dbReference type="PANTHER" id="PTHR46033:SF8">
    <property type="entry name" value="PROTEIN MAINTENANCE OF MERISTEMS-LIKE"/>
    <property type="match status" value="1"/>
</dbReference>
<organism evidence="3 4">
    <name type="scientific">Gossypium stocksii</name>
    <dbReference type="NCBI Taxonomy" id="47602"/>
    <lineage>
        <taxon>Eukaryota</taxon>
        <taxon>Viridiplantae</taxon>
        <taxon>Streptophyta</taxon>
        <taxon>Embryophyta</taxon>
        <taxon>Tracheophyta</taxon>
        <taxon>Spermatophyta</taxon>
        <taxon>Magnoliopsida</taxon>
        <taxon>eudicotyledons</taxon>
        <taxon>Gunneridae</taxon>
        <taxon>Pentapetalae</taxon>
        <taxon>rosids</taxon>
        <taxon>malvids</taxon>
        <taxon>Malvales</taxon>
        <taxon>Malvaceae</taxon>
        <taxon>Malvoideae</taxon>
        <taxon>Gossypium</taxon>
    </lineage>
</organism>
<evidence type="ECO:0000259" key="2">
    <source>
        <dbReference type="Pfam" id="PF10536"/>
    </source>
</evidence>
<protein>
    <recommendedName>
        <fullName evidence="2">Aminotransferase-like plant mobile domain-containing protein</fullName>
    </recommendedName>
</protein>
<name>A0A9D4AFT1_9ROSI</name>
<feature type="domain" description="Aminotransferase-like plant mobile" evidence="2">
    <location>
        <begin position="5"/>
        <end position="131"/>
    </location>
</feature>
<dbReference type="Pfam" id="PF10536">
    <property type="entry name" value="PMD"/>
    <property type="match status" value="1"/>
</dbReference>
<evidence type="ECO:0000313" key="4">
    <source>
        <dbReference type="Proteomes" id="UP000828251"/>
    </source>
</evidence>
<evidence type="ECO:0000256" key="1">
    <source>
        <dbReference type="SAM" id="MobiDB-lite"/>
    </source>
</evidence>
<keyword evidence="4" id="KW-1185">Reference proteome</keyword>